<feature type="region of interest" description="Disordered" evidence="1">
    <location>
        <begin position="39"/>
        <end position="68"/>
    </location>
</feature>
<sequence>MAWAALRPVAKACIGGYLIGLTISDRYFSFAPVHGGSMRPTFEGTTGNPPRPHTQDTAHHRTGLLADF</sequence>
<dbReference type="AlphaFoldDB" id="A0A453LXJ3"/>
<dbReference type="Gramene" id="AET5Gv20943800.1">
    <property type="protein sequence ID" value="AET5Gv20943800.1"/>
    <property type="gene ID" value="AET5Gv20943800"/>
</dbReference>
<protein>
    <submittedName>
        <fullName evidence="2">Uncharacterized protein</fullName>
    </submittedName>
</protein>
<keyword evidence="3" id="KW-1185">Reference proteome</keyword>
<dbReference type="EnsemblPlants" id="AET5Gv20943800.1">
    <property type="protein sequence ID" value="AET5Gv20943800.1"/>
    <property type="gene ID" value="AET5Gv20943800"/>
</dbReference>
<evidence type="ECO:0000256" key="1">
    <source>
        <dbReference type="SAM" id="MobiDB-lite"/>
    </source>
</evidence>
<dbReference type="Proteomes" id="UP000015105">
    <property type="component" value="Chromosome 5D"/>
</dbReference>
<reference evidence="2" key="5">
    <citation type="journal article" date="2021" name="G3 (Bethesda)">
        <title>Aegilops tauschii genome assembly Aet v5.0 features greater sequence contiguity and improved annotation.</title>
        <authorList>
            <person name="Wang L."/>
            <person name="Zhu T."/>
            <person name="Rodriguez J.C."/>
            <person name="Deal K.R."/>
            <person name="Dubcovsky J."/>
            <person name="McGuire P.E."/>
            <person name="Lux T."/>
            <person name="Spannagl M."/>
            <person name="Mayer K.F.X."/>
            <person name="Baldrich P."/>
            <person name="Meyers B.C."/>
            <person name="Huo N."/>
            <person name="Gu Y.Q."/>
            <person name="Zhou H."/>
            <person name="Devos K.M."/>
            <person name="Bennetzen J.L."/>
            <person name="Unver T."/>
            <person name="Budak H."/>
            <person name="Gulick P.J."/>
            <person name="Galiba G."/>
            <person name="Kalapos B."/>
            <person name="Nelson D.R."/>
            <person name="Li P."/>
            <person name="You F.M."/>
            <person name="Luo M.C."/>
            <person name="Dvorak J."/>
        </authorList>
    </citation>
    <scope>NUCLEOTIDE SEQUENCE [LARGE SCALE GENOMIC DNA]</scope>
    <source>
        <strain evidence="2">cv. AL8/78</strain>
    </source>
</reference>
<evidence type="ECO:0000313" key="2">
    <source>
        <dbReference type="EnsemblPlants" id="AET5Gv20943800.1"/>
    </source>
</evidence>
<name>A0A453LXJ3_AEGTS</name>
<reference evidence="3" key="1">
    <citation type="journal article" date="2014" name="Science">
        <title>Ancient hybridizations among the ancestral genomes of bread wheat.</title>
        <authorList>
            <consortium name="International Wheat Genome Sequencing Consortium,"/>
            <person name="Marcussen T."/>
            <person name="Sandve S.R."/>
            <person name="Heier L."/>
            <person name="Spannagl M."/>
            <person name="Pfeifer M."/>
            <person name="Jakobsen K.S."/>
            <person name="Wulff B.B."/>
            <person name="Steuernagel B."/>
            <person name="Mayer K.F."/>
            <person name="Olsen O.A."/>
        </authorList>
    </citation>
    <scope>NUCLEOTIDE SEQUENCE [LARGE SCALE GENOMIC DNA]</scope>
    <source>
        <strain evidence="3">cv. AL8/78</strain>
    </source>
</reference>
<evidence type="ECO:0000313" key="3">
    <source>
        <dbReference type="Proteomes" id="UP000015105"/>
    </source>
</evidence>
<reference evidence="2" key="4">
    <citation type="submission" date="2019-03" db="UniProtKB">
        <authorList>
            <consortium name="EnsemblPlants"/>
        </authorList>
    </citation>
    <scope>IDENTIFICATION</scope>
</reference>
<reference evidence="2" key="3">
    <citation type="journal article" date="2017" name="Nature">
        <title>Genome sequence of the progenitor of the wheat D genome Aegilops tauschii.</title>
        <authorList>
            <person name="Luo M.C."/>
            <person name="Gu Y.Q."/>
            <person name="Puiu D."/>
            <person name="Wang H."/>
            <person name="Twardziok S.O."/>
            <person name="Deal K.R."/>
            <person name="Huo N."/>
            <person name="Zhu T."/>
            <person name="Wang L."/>
            <person name="Wang Y."/>
            <person name="McGuire P.E."/>
            <person name="Liu S."/>
            <person name="Long H."/>
            <person name="Ramasamy R.K."/>
            <person name="Rodriguez J.C."/>
            <person name="Van S.L."/>
            <person name="Yuan L."/>
            <person name="Wang Z."/>
            <person name="Xia Z."/>
            <person name="Xiao L."/>
            <person name="Anderson O.D."/>
            <person name="Ouyang S."/>
            <person name="Liang Y."/>
            <person name="Zimin A.V."/>
            <person name="Pertea G."/>
            <person name="Qi P."/>
            <person name="Bennetzen J.L."/>
            <person name="Dai X."/>
            <person name="Dawson M.W."/>
            <person name="Muller H.G."/>
            <person name="Kugler K."/>
            <person name="Rivarola-Duarte L."/>
            <person name="Spannagl M."/>
            <person name="Mayer K.F.X."/>
            <person name="Lu F.H."/>
            <person name="Bevan M.W."/>
            <person name="Leroy P."/>
            <person name="Li P."/>
            <person name="You F.M."/>
            <person name="Sun Q."/>
            <person name="Liu Z."/>
            <person name="Lyons E."/>
            <person name="Wicker T."/>
            <person name="Salzberg S.L."/>
            <person name="Devos K.M."/>
            <person name="Dvorak J."/>
        </authorList>
    </citation>
    <scope>NUCLEOTIDE SEQUENCE [LARGE SCALE GENOMIC DNA]</scope>
    <source>
        <strain evidence="2">cv. AL8/78</strain>
    </source>
</reference>
<accession>A0A453LXJ3</accession>
<organism evidence="2 3">
    <name type="scientific">Aegilops tauschii subsp. strangulata</name>
    <name type="common">Goatgrass</name>
    <dbReference type="NCBI Taxonomy" id="200361"/>
    <lineage>
        <taxon>Eukaryota</taxon>
        <taxon>Viridiplantae</taxon>
        <taxon>Streptophyta</taxon>
        <taxon>Embryophyta</taxon>
        <taxon>Tracheophyta</taxon>
        <taxon>Spermatophyta</taxon>
        <taxon>Magnoliopsida</taxon>
        <taxon>Liliopsida</taxon>
        <taxon>Poales</taxon>
        <taxon>Poaceae</taxon>
        <taxon>BOP clade</taxon>
        <taxon>Pooideae</taxon>
        <taxon>Triticodae</taxon>
        <taxon>Triticeae</taxon>
        <taxon>Triticinae</taxon>
        <taxon>Aegilops</taxon>
    </lineage>
</organism>
<reference evidence="3" key="2">
    <citation type="journal article" date="2017" name="Nat. Plants">
        <title>The Aegilops tauschii genome reveals multiple impacts of transposons.</title>
        <authorList>
            <person name="Zhao G."/>
            <person name="Zou C."/>
            <person name="Li K."/>
            <person name="Wang K."/>
            <person name="Li T."/>
            <person name="Gao L."/>
            <person name="Zhang X."/>
            <person name="Wang H."/>
            <person name="Yang Z."/>
            <person name="Liu X."/>
            <person name="Jiang W."/>
            <person name="Mao L."/>
            <person name="Kong X."/>
            <person name="Jiao Y."/>
            <person name="Jia J."/>
        </authorList>
    </citation>
    <scope>NUCLEOTIDE SEQUENCE [LARGE SCALE GENOMIC DNA]</scope>
    <source>
        <strain evidence="3">cv. AL8/78</strain>
    </source>
</reference>
<proteinExistence type="predicted"/>